<organism evidence="1 2">
    <name type="scientific">Dinothrombium tinctorium</name>
    <dbReference type="NCBI Taxonomy" id="1965070"/>
    <lineage>
        <taxon>Eukaryota</taxon>
        <taxon>Metazoa</taxon>
        <taxon>Ecdysozoa</taxon>
        <taxon>Arthropoda</taxon>
        <taxon>Chelicerata</taxon>
        <taxon>Arachnida</taxon>
        <taxon>Acari</taxon>
        <taxon>Acariformes</taxon>
        <taxon>Trombidiformes</taxon>
        <taxon>Prostigmata</taxon>
        <taxon>Anystina</taxon>
        <taxon>Parasitengona</taxon>
        <taxon>Trombidioidea</taxon>
        <taxon>Trombidiidae</taxon>
        <taxon>Dinothrombium</taxon>
    </lineage>
</organism>
<gene>
    <name evidence="1" type="ORF">B4U79_00624</name>
</gene>
<protein>
    <submittedName>
        <fullName evidence="1">DDB1-and CUL4-associated factor 17-like protein</fullName>
    </submittedName>
</protein>
<evidence type="ECO:0000313" key="2">
    <source>
        <dbReference type="Proteomes" id="UP000285301"/>
    </source>
</evidence>
<dbReference type="AlphaFoldDB" id="A0A3S3PWM4"/>
<feature type="non-terminal residue" evidence="1">
    <location>
        <position position="426"/>
    </location>
</feature>
<proteinExistence type="predicted"/>
<dbReference type="PANTHER" id="PTHR14815">
    <property type="entry name" value="DDB1- AND CUL4-ASSOCIATED FACTOR 17"/>
    <property type="match status" value="1"/>
</dbReference>
<feature type="non-terminal residue" evidence="1">
    <location>
        <position position="1"/>
    </location>
</feature>
<accession>A0A3S3PWM4</accession>
<dbReference type="PANTHER" id="PTHR14815:SF2">
    <property type="entry name" value="DDB1- AND CUL4-ASSOCIATED FACTOR 17"/>
    <property type="match status" value="1"/>
</dbReference>
<reference evidence="1 2" key="1">
    <citation type="journal article" date="2018" name="Gigascience">
        <title>Genomes of trombidid mites reveal novel predicted allergens and laterally-transferred genes associated with secondary metabolism.</title>
        <authorList>
            <person name="Dong X."/>
            <person name="Chaisiri K."/>
            <person name="Xia D."/>
            <person name="Armstrong S.D."/>
            <person name="Fang Y."/>
            <person name="Donnelly M.J."/>
            <person name="Kadowaki T."/>
            <person name="McGarry J.W."/>
            <person name="Darby A.C."/>
            <person name="Makepeace B.L."/>
        </authorList>
    </citation>
    <scope>NUCLEOTIDE SEQUENCE [LARGE SCALE GENOMIC DNA]</scope>
    <source>
        <strain evidence="1">UoL-WK</strain>
    </source>
</reference>
<dbReference type="InterPro" id="IPR031620">
    <property type="entry name" value="DCAF17"/>
</dbReference>
<sequence length="426" mass="48890">RGIDYLPTQLYSLPLKGLKQVVDYLVFTSPIHKTPLPSSHFKPFFLALTKDNWLLRFDNITGELLQKIYLGNNYKFTELSWERVGERIVLSCKKPHIFALFSILPLEFITMFEVKQELFGKFVSVTLNNNLLKLVSGFGSNKNLKLYNMWDILDDSNFECKCKIGKWCHLLQIGNSIGKVGIDGLPLNICLKKKPSIVFDINSSEELVSFGGFPYHYILSPSKQKGAFEVRNIETHALVNAGSFDLENATIVPDNLSFIDDHTERLIYRSANETTFYKLLSDNGNSSLIKLFSLSTNAIRSCLKNEKERSRTKRTMFNGRSSRSCTRKTINYNENELERSILDDDFDIDVEIFSILADIPEQKENGKILMFDSKIGKLIKSFEVGKVVEGYHYKLIYDLDIFIIIVEDISGYSEANIFRMTVFDEE</sequence>
<dbReference type="GO" id="GO:0080008">
    <property type="term" value="C:Cul4-RING E3 ubiquitin ligase complex"/>
    <property type="evidence" value="ECO:0007669"/>
    <property type="project" value="TreeGrafter"/>
</dbReference>
<dbReference type="GO" id="GO:0016567">
    <property type="term" value="P:protein ubiquitination"/>
    <property type="evidence" value="ECO:0007669"/>
    <property type="project" value="InterPro"/>
</dbReference>
<name>A0A3S3PWM4_9ACAR</name>
<dbReference type="OrthoDB" id="6508211at2759"/>
<evidence type="ECO:0000313" key="1">
    <source>
        <dbReference type="EMBL" id="RWR99047.1"/>
    </source>
</evidence>
<dbReference type="Proteomes" id="UP000285301">
    <property type="component" value="Unassembled WGS sequence"/>
</dbReference>
<dbReference type="STRING" id="1965070.A0A3S3PWM4"/>
<dbReference type="Pfam" id="PF15802">
    <property type="entry name" value="DCAF17"/>
    <property type="match status" value="1"/>
</dbReference>
<comment type="caution">
    <text evidence="1">The sequence shown here is derived from an EMBL/GenBank/DDBJ whole genome shotgun (WGS) entry which is preliminary data.</text>
</comment>
<keyword evidence="2" id="KW-1185">Reference proteome</keyword>
<dbReference type="EMBL" id="NCKU01017136">
    <property type="protein sequence ID" value="RWR99047.1"/>
    <property type="molecule type" value="Genomic_DNA"/>
</dbReference>